<organism evidence="3">
    <name type="scientific">Synura sphagnicola</name>
    <dbReference type="NCBI Taxonomy" id="52556"/>
    <lineage>
        <taxon>Eukaryota</taxon>
        <taxon>Sar</taxon>
        <taxon>Stramenopiles</taxon>
        <taxon>Ochrophyta</taxon>
        <taxon>Synurophyceae</taxon>
        <taxon>Synurales</taxon>
        <taxon>Mallomonadaceae</taxon>
        <taxon>Synura</taxon>
    </lineage>
</organism>
<keyword evidence="2" id="KW-1133">Transmembrane helix</keyword>
<sequence>MINRILFLVKWFQKLVQPIFQNLYDIIFAFRNAYPKTSERIIVIIQLSFIFFFAFVDLCHSILTSVFALGAFPAILVPVWPVLYFILNSSFFQYWASPEKSFFLSYLVLELMISRSLFKLSKFIKYYILLIFSLLMLQGLVLLYWDLLFNREVVASAAKWAFDKGILIHTDVRIGVLVYFGTFLVFVGLYFYLYITALQGKIATLPGLLSWITDSVAFWLKIRVRKPKKEDKKKIQQEEPPEDLLDDE</sequence>
<evidence type="ECO:0000256" key="2">
    <source>
        <dbReference type="SAM" id="Phobius"/>
    </source>
</evidence>
<feature type="transmembrane region" description="Helical" evidence="2">
    <location>
        <begin position="124"/>
        <end position="145"/>
    </location>
</feature>
<evidence type="ECO:0000256" key="1">
    <source>
        <dbReference type="SAM" id="MobiDB-lite"/>
    </source>
</evidence>
<feature type="transmembrane region" description="Helical" evidence="2">
    <location>
        <begin position="174"/>
        <end position="195"/>
    </location>
</feature>
<feature type="compositionally biased region" description="Acidic residues" evidence="1">
    <location>
        <begin position="239"/>
        <end position="248"/>
    </location>
</feature>
<keyword evidence="3" id="KW-0934">Plastid</keyword>
<keyword evidence="2" id="KW-0812">Transmembrane</keyword>
<keyword evidence="2" id="KW-0472">Membrane</keyword>
<dbReference type="EMBL" id="MH795129">
    <property type="protein sequence ID" value="AYO28313.1"/>
    <property type="molecule type" value="Genomic_DNA"/>
</dbReference>
<protein>
    <submittedName>
        <fullName evidence="3">Uncharacterized protein</fullName>
    </submittedName>
</protein>
<evidence type="ECO:0000313" key="3">
    <source>
        <dbReference type="EMBL" id="AYO28313.1"/>
    </source>
</evidence>
<feature type="transmembrane region" description="Helical" evidence="2">
    <location>
        <begin position="41"/>
        <end position="63"/>
    </location>
</feature>
<feature type="compositionally biased region" description="Basic and acidic residues" evidence="1">
    <location>
        <begin position="228"/>
        <end position="237"/>
    </location>
</feature>
<proteinExistence type="predicted"/>
<feature type="region of interest" description="Disordered" evidence="1">
    <location>
        <begin position="226"/>
        <end position="248"/>
    </location>
</feature>
<reference evidence="3" key="1">
    <citation type="submission" date="2018-08" db="EMBL/GenBank/DDBJ databases">
        <title>Comparative Plastid Genomics of Synurophyceae: Evolutionary Evidence of Lateral Gene Transfer and Inverted Repeat Dynamics.</title>
        <authorList>
            <person name="Kim J.I."/>
            <person name="Shin H."/>
            <person name="Skaloud P."/>
            <person name="Jung J."/>
            <person name="Yoon H.S."/>
            <person name="Archibald J.M."/>
            <person name="Shin W."/>
        </authorList>
    </citation>
    <scope>NUCLEOTIDE SEQUENCE</scope>
    <source>
        <strain evidence="3">FBCC200022</strain>
    </source>
</reference>
<geneLocation type="plastid" evidence="3"/>
<accession>A0A3G2QZ28</accession>
<name>A0A3G2QZ28_9STRA</name>
<dbReference type="EMBL" id="MH795129">
    <property type="protein sequence ID" value="AYO28305.1"/>
    <property type="molecule type" value="Genomic_DNA"/>
</dbReference>
<feature type="transmembrane region" description="Helical" evidence="2">
    <location>
        <begin position="69"/>
        <end position="89"/>
    </location>
</feature>
<dbReference type="AlphaFoldDB" id="A0A3G2QZ28"/>